<dbReference type="EMBL" id="CP028324">
    <property type="protein sequence ID" value="AVR98382.1"/>
    <property type="molecule type" value="Genomic_DNA"/>
</dbReference>
<gene>
    <name evidence="3" type="ORF">C9I28_24125</name>
</gene>
<dbReference type="Gene3D" id="2.60.120.380">
    <property type="match status" value="1"/>
</dbReference>
<feature type="domain" description="Ice-binding protein C-terminal" evidence="2">
    <location>
        <begin position="151"/>
        <end position="175"/>
    </location>
</feature>
<proteinExistence type="predicted"/>
<keyword evidence="4" id="KW-1185">Reference proteome</keyword>
<dbReference type="NCBIfam" id="TIGR02595">
    <property type="entry name" value="PEP_CTERM"/>
    <property type="match status" value="1"/>
</dbReference>
<dbReference type="AlphaFoldDB" id="A0A2R4CFQ1"/>
<feature type="chain" id="PRO_5015361903" evidence="1">
    <location>
        <begin position="26"/>
        <end position="178"/>
    </location>
</feature>
<reference evidence="3 4" key="1">
    <citation type="submission" date="2018-03" db="EMBL/GenBank/DDBJ databases">
        <title>Massilia armeniaca sp. nov., isolated from desert soil.</title>
        <authorList>
            <person name="Huang H."/>
            <person name="Ren M."/>
        </authorList>
    </citation>
    <scope>NUCLEOTIDE SEQUENCE [LARGE SCALE GENOMIC DNA]</scope>
    <source>
        <strain evidence="3 4">ZMN-3</strain>
    </source>
</reference>
<dbReference type="KEGG" id="masz:C9I28_24125"/>
<accession>A0A2R4CFQ1</accession>
<organism evidence="3 4">
    <name type="scientific">Pseudoduganella armeniaca</name>
    <dbReference type="NCBI Taxonomy" id="2072590"/>
    <lineage>
        <taxon>Bacteria</taxon>
        <taxon>Pseudomonadati</taxon>
        <taxon>Pseudomonadota</taxon>
        <taxon>Betaproteobacteria</taxon>
        <taxon>Burkholderiales</taxon>
        <taxon>Oxalobacteraceae</taxon>
        <taxon>Telluria group</taxon>
        <taxon>Pseudoduganella</taxon>
    </lineage>
</organism>
<dbReference type="NCBIfam" id="NF038126">
    <property type="entry name" value="PEP_CTERM_FxDxF"/>
    <property type="match status" value="1"/>
</dbReference>
<protein>
    <submittedName>
        <fullName evidence="3">PEP-CTERM sorting domain-containing protein</fullName>
    </submittedName>
</protein>
<evidence type="ECO:0000256" key="1">
    <source>
        <dbReference type="SAM" id="SignalP"/>
    </source>
</evidence>
<dbReference type="Pfam" id="PF07589">
    <property type="entry name" value="PEP-CTERM"/>
    <property type="match status" value="1"/>
</dbReference>
<keyword evidence="1" id="KW-0732">Signal</keyword>
<dbReference type="OrthoDB" id="8546032at2"/>
<evidence type="ECO:0000313" key="3">
    <source>
        <dbReference type="EMBL" id="AVR98382.1"/>
    </source>
</evidence>
<evidence type="ECO:0000259" key="2">
    <source>
        <dbReference type="Pfam" id="PF07589"/>
    </source>
</evidence>
<sequence length="178" mass="18387">MIKTKKFASALALAAATFVSQAAMAADISNPIEAIELTDNAGFFGRLITGNHADDTFTDQYSFTLGAGSSIVADLYSYSGNAKNGLDITGFGLYSSDGTLVLAGTQIETGKTDQWHLATGGLSGTGYYLQVEGSVLSRAAGSYTAALAVTPVPEPATYGMMLGGLALLGVAARRRKQQ</sequence>
<feature type="signal peptide" evidence="1">
    <location>
        <begin position="1"/>
        <end position="25"/>
    </location>
</feature>
<name>A0A2R4CFQ1_9BURK</name>
<evidence type="ECO:0000313" key="4">
    <source>
        <dbReference type="Proteomes" id="UP000240505"/>
    </source>
</evidence>
<dbReference type="RefSeq" id="WP_107143718.1">
    <property type="nucleotide sequence ID" value="NZ_CP028324.1"/>
</dbReference>
<dbReference type="InterPro" id="IPR013424">
    <property type="entry name" value="Ice-binding_C"/>
</dbReference>
<dbReference type="Proteomes" id="UP000240505">
    <property type="component" value="Chromosome"/>
</dbReference>